<evidence type="ECO:0000256" key="1">
    <source>
        <dbReference type="ARBA" id="ARBA00005417"/>
    </source>
</evidence>
<dbReference type="InterPro" id="IPR027417">
    <property type="entry name" value="P-loop_NTPase"/>
</dbReference>
<keyword evidence="3 5" id="KW-0067">ATP-binding</keyword>
<gene>
    <name evidence="5" type="ORF">P0Y53_01725</name>
</gene>
<dbReference type="GO" id="GO:0016887">
    <property type="term" value="F:ATP hydrolysis activity"/>
    <property type="evidence" value="ECO:0007669"/>
    <property type="project" value="InterPro"/>
</dbReference>
<comment type="similarity">
    <text evidence="1">Belongs to the ABC transporter superfamily.</text>
</comment>
<dbReference type="PROSITE" id="PS00211">
    <property type="entry name" value="ABC_TRANSPORTER_1"/>
    <property type="match status" value="1"/>
</dbReference>
<evidence type="ECO:0000256" key="3">
    <source>
        <dbReference type="ARBA" id="ARBA00022840"/>
    </source>
</evidence>
<name>A0AAJ5WT58_9BACT</name>
<dbReference type="InterPro" id="IPR003439">
    <property type="entry name" value="ABC_transporter-like_ATP-bd"/>
</dbReference>
<dbReference type="InterPro" id="IPR017871">
    <property type="entry name" value="ABC_transporter-like_CS"/>
</dbReference>
<evidence type="ECO:0000313" key="6">
    <source>
        <dbReference type="Proteomes" id="UP001220610"/>
    </source>
</evidence>
<dbReference type="GO" id="GO:0005524">
    <property type="term" value="F:ATP binding"/>
    <property type="evidence" value="ECO:0007669"/>
    <property type="project" value="UniProtKB-KW"/>
</dbReference>
<dbReference type="PROSITE" id="PS50893">
    <property type="entry name" value="ABC_TRANSPORTER_2"/>
    <property type="match status" value="1"/>
</dbReference>
<evidence type="ECO:0000313" key="5">
    <source>
        <dbReference type="EMBL" id="WEK36207.1"/>
    </source>
</evidence>
<dbReference type="AlphaFoldDB" id="A0AAJ5WT58"/>
<reference evidence="5" key="1">
    <citation type="submission" date="2023-03" db="EMBL/GenBank/DDBJ databases">
        <title>Andean soil-derived lignocellulolytic bacterial consortium as a source of novel taxa and putative plastic-active enzymes.</title>
        <authorList>
            <person name="Diaz-Garcia L."/>
            <person name="Chuvochina M."/>
            <person name="Feuerriegel G."/>
            <person name="Bunk B."/>
            <person name="Sproer C."/>
            <person name="Streit W.R."/>
            <person name="Rodriguez L.M."/>
            <person name="Overmann J."/>
            <person name="Jimenez D.J."/>
        </authorList>
    </citation>
    <scope>NUCLEOTIDE SEQUENCE</scope>
    <source>
        <strain evidence="5">MAG 7</strain>
    </source>
</reference>
<organism evidence="5 6">
    <name type="scientific">Candidatus Pseudobacter hemicellulosilyticus</name>
    <dbReference type="NCBI Taxonomy" id="3121375"/>
    <lineage>
        <taxon>Bacteria</taxon>
        <taxon>Pseudomonadati</taxon>
        <taxon>Bacteroidota</taxon>
        <taxon>Chitinophagia</taxon>
        <taxon>Chitinophagales</taxon>
        <taxon>Chitinophagaceae</taxon>
        <taxon>Pseudobacter</taxon>
    </lineage>
</organism>
<sequence>MAGSTPATLIYVPTMTISLQQVLPAYFEETRKASSEIWGKDLRFHKGEYIKIVAPSGSGKTSLVHFLYGLRNEYNGQILYNDQPVRQLTIEDTARFRKDHISIVLQDLRLFPEQTVEQNLELKRQLNPFHPPEKIREMAERLGIGSKLRSLCRTCSYGEQQRVAIIRSLLQPFDFLLLDEPFSHLDNKNSEKAMELMLEEAQARGAAILFADLERIDYFPFTRLFHL</sequence>
<evidence type="ECO:0000256" key="2">
    <source>
        <dbReference type="ARBA" id="ARBA00022741"/>
    </source>
</evidence>
<dbReference type="SUPFAM" id="SSF52540">
    <property type="entry name" value="P-loop containing nucleoside triphosphate hydrolases"/>
    <property type="match status" value="1"/>
</dbReference>
<dbReference type="GO" id="GO:0022857">
    <property type="term" value="F:transmembrane transporter activity"/>
    <property type="evidence" value="ECO:0007669"/>
    <property type="project" value="TreeGrafter"/>
</dbReference>
<dbReference type="PANTHER" id="PTHR24220:SF689">
    <property type="entry name" value="LIPOPROTEIN-RELEASING SYSTEM ATP-BINDING PROTEIN LOLD"/>
    <property type="match status" value="1"/>
</dbReference>
<dbReference type="GO" id="GO:0005886">
    <property type="term" value="C:plasma membrane"/>
    <property type="evidence" value="ECO:0007669"/>
    <property type="project" value="TreeGrafter"/>
</dbReference>
<dbReference type="EMBL" id="CP119311">
    <property type="protein sequence ID" value="WEK36207.1"/>
    <property type="molecule type" value="Genomic_DNA"/>
</dbReference>
<dbReference type="Gene3D" id="3.40.50.300">
    <property type="entry name" value="P-loop containing nucleotide triphosphate hydrolases"/>
    <property type="match status" value="1"/>
</dbReference>
<evidence type="ECO:0000259" key="4">
    <source>
        <dbReference type="PROSITE" id="PS50893"/>
    </source>
</evidence>
<accession>A0AAJ5WT58</accession>
<proteinExistence type="inferred from homology"/>
<dbReference type="PANTHER" id="PTHR24220">
    <property type="entry name" value="IMPORT ATP-BINDING PROTEIN"/>
    <property type="match status" value="1"/>
</dbReference>
<dbReference type="Proteomes" id="UP001220610">
    <property type="component" value="Chromosome"/>
</dbReference>
<dbReference type="Pfam" id="PF00005">
    <property type="entry name" value="ABC_tran"/>
    <property type="match status" value="1"/>
</dbReference>
<feature type="domain" description="ABC transporter" evidence="4">
    <location>
        <begin position="17"/>
        <end position="224"/>
    </location>
</feature>
<keyword evidence="2" id="KW-0547">Nucleotide-binding</keyword>
<dbReference type="InterPro" id="IPR015854">
    <property type="entry name" value="ABC_transpr_LolD-like"/>
</dbReference>
<protein>
    <submittedName>
        <fullName evidence="5">ATP-binding cassette domain-containing protein</fullName>
    </submittedName>
</protein>